<dbReference type="EMBL" id="QJJK01000003">
    <property type="protein sequence ID" value="PXW62014.1"/>
    <property type="molecule type" value="Genomic_DNA"/>
</dbReference>
<reference evidence="1 2" key="1">
    <citation type="submission" date="2018-05" db="EMBL/GenBank/DDBJ databases">
        <title>Genomic Encyclopedia of Type Strains, Phase IV (KMG-IV): sequencing the most valuable type-strain genomes for metagenomic binning, comparative biology and taxonomic classification.</title>
        <authorList>
            <person name="Goeker M."/>
        </authorList>
    </citation>
    <scope>NUCLEOTIDE SEQUENCE [LARGE SCALE GENOMIC DNA]</scope>
    <source>
        <strain evidence="1 2">DSM 6462</strain>
    </source>
</reference>
<protein>
    <recommendedName>
        <fullName evidence="3">Coenzyme A transferase</fullName>
    </recommendedName>
</protein>
<evidence type="ECO:0000313" key="2">
    <source>
        <dbReference type="Proteomes" id="UP000248021"/>
    </source>
</evidence>
<sequence length="28" mass="3110">MRNKRYEDASSALDDVLFDGMVIMAGGF</sequence>
<evidence type="ECO:0008006" key="3">
    <source>
        <dbReference type="Google" id="ProtNLM"/>
    </source>
</evidence>
<accession>A0A2V3UBW9</accession>
<comment type="caution">
    <text evidence="1">The sequence shown here is derived from an EMBL/GenBank/DDBJ whole genome shotgun (WGS) entry which is preliminary data.</text>
</comment>
<organism evidence="1 2">
    <name type="scientific">Chelatococcus asaccharovorans</name>
    <dbReference type="NCBI Taxonomy" id="28210"/>
    <lineage>
        <taxon>Bacteria</taxon>
        <taxon>Pseudomonadati</taxon>
        <taxon>Pseudomonadota</taxon>
        <taxon>Alphaproteobacteria</taxon>
        <taxon>Hyphomicrobiales</taxon>
        <taxon>Chelatococcaceae</taxon>
        <taxon>Chelatococcus</taxon>
    </lineage>
</organism>
<dbReference type="AlphaFoldDB" id="A0A2V3UBW9"/>
<name>A0A2V3UBW9_9HYPH</name>
<keyword evidence="2" id="KW-1185">Reference proteome</keyword>
<proteinExistence type="predicted"/>
<dbReference type="Proteomes" id="UP000248021">
    <property type="component" value="Unassembled WGS sequence"/>
</dbReference>
<gene>
    <name evidence="1" type="ORF">C7450_103536</name>
</gene>
<evidence type="ECO:0000313" key="1">
    <source>
        <dbReference type="EMBL" id="PXW62014.1"/>
    </source>
</evidence>
<feature type="non-terminal residue" evidence="1">
    <location>
        <position position="28"/>
    </location>
</feature>